<dbReference type="OrthoDB" id="9809364at2"/>
<reference evidence="7 8" key="1">
    <citation type="submission" date="2019-03" db="EMBL/GenBank/DDBJ databases">
        <title>Genomic Encyclopedia of Archaeal and Bacterial Type Strains, Phase II (KMG-II): from individual species to whole genera.</title>
        <authorList>
            <person name="Goeker M."/>
        </authorList>
    </citation>
    <scope>NUCLEOTIDE SEQUENCE [LARGE SCALE GENOMIC DNA]</scope>
    <source>
        <strain evidence="7 8">DSM 28353</strain>
    </source>
</reference>
<sequence>MKKLLLALMLFGITFLAIAQDRQKGDFQIGVQGGGSLPINDYKKIGEAKTGFYSGLFIDKYFNGNMFGVGVDARYIRNDLSKIDSFHFANGHVSTTYKNSARFQDYLFTLGPSYKFTKDRFHIEAYVRGGIMMQYFPEYDRTLTYSDVKGTYDYSIKSTQNDITNKANSWAGLGGLRANYMLSTHFALFAHIDYVRTFGTKFGSKPSQFSVKESVSTTTPITTSTTINGYLDHYEEVPIVKNTLHQSLQVGAGIKYVFAKESPKNVTLIAPDQNRYDEVVKTKVETKDLQIMVRDKQTDLALSGVIVSIEGSNTAEKSTTDANGLASKISGVKSGVYQVVGEKNGVKTPILTLTDADFNTSSAVIFKEIFHDDPRFTLIGETFDCALARNMPNINTVLTNSKSRANSSQISDAEGKFIYQLDAQSDFTLMANQQGQYSQTELVSTKGLDRSQTLYVTLKLGVCDLEKDGSWVLKNILYDFDKSDIRQDAALVLDNVVAIMKQNPSLRIELSSHTDSRGDGNYNLKLSQRRADAAVAYLVNNGIAKSRLVAKGYGESKLVNDCGNDVDCSEEQHQENRRTEIKVLEYVK</sequence>
<dbReference type="EMBL" id="SNYV01000015">
    <property type="protein sequence ID" value="TDQ76671.1"/>
    <property type="molecule type" value="Genomic_DNA"/>
</dbReference>
<dbReference type="PANTHER" id="PTHR30329">
    <property type="entry name" value="STATOR ELEMENT OF FLAGELLAR MOTOR COMPLEX"/>
    <property type="match status" value="1"/>
</dbReference>
<comment type="caution">
    <text evidence="7">The sequence shown here is derived from an EMBL/GenBank/DDBJ whole genome shotgun (WGS) entry which is preliminary data.</text>
</comment>
<evidence type="ECO:0000313" key="7">
    <source>
        <dbReference type="EMBL" id="TDQ76671.1"/>
    </source>
</evidence>
<dbReference type="InterPro" id="IPR050330">
    <property type="entry name" value="Bact_OuterMem_StrucFunc"/>
</dbReference>
<proteinExistence type="predicted"/>
<evidence type="ECO:0000256" key="5">
    <source>
        <dbReference type="SAM" id="SignalP"/>
    </source>
</evidence>
<evidence type="ECO:0000259" key="6">
    <source>
        <dbReference type="PROSITE" id="PS51123"/>
    </source>
</evidence>
<dbReference type="PROSITE" id="PS51123">
    <property type="entry name" value="OMPA_2"/>
    <property type="match status" value="1"/>
</dbReference>
<accession>A0A4R6WLC4</accession>
<dbReference type="Proteomes" id="UP000295292">
    <property type="component" value="Unassembled WGS sequence"/>
</dbReference>
<feature type="domain" description="OmpA-like" evidence="6">
    <location>
        <begin position="465"/>
        <end position="587"/>
    </location>
</feature>
<dbReference type="Pfam" id="PF00691">
    <property type="entry name" value="OmpA"/>
    <property type="match status" value="1"/>
</dbReference>
<evidence type="ECO:0000256" key="4">
    <source>
        <dbReference type="PROSITE-ProRule" id="PRU00473"/>
    </source>
</evidence>
<dbReference type="Gene3D" id="3.30.1330.60">
    <property type="entry name" value="OmpA-like domain"/>
    <property type="match status" value="1"/>
</dbReference>
<keyword evidence="5" id="KW-0732">Signal</keyword>
<dbReference type="SUPFAM" id="SSF103088">
    <property type="entry name" value="OmpA-like"/>
    <property type="match status" value="1"/>
</dbReference>
<protein>
    <submittedName>
        <fullName evidence="7">OmpA family protein</fullName>
    </submittedName>
</protein>
<organism evidence="7 8">
    <name type="scientific">Sphingobacterium yanglingense</name>
    <dbReference type="NCBI Taxonomy" id="1437280"/>
    <lineage>
        <taxon>Bacteria</taxon>
        <taxon>Pseudomonadati</taxon>
        <taxon>Bacteroidota</taxon>
        <taxon>Sphingobacteriia</taxon>
        <taxon>Sphingobacteriales</taxon>
        <taxon>Sphingobacteriaceae</taxon>
        <taxon>Sphingobacterium</taxon>
    </lineage>
</organism>
<dbReference type="InterPro" id="IPR006665">
    <property type="entry name" value="OmpA-like"/>
</dbReference>
<dbReference type="GO" id="GO:0009279">
    <property type="term" value="C:cell outer membrane"/>
    <property type="evidence" value="ECO:0007669"/>
    <property type="project" value="UniProtKB-SubCell"/>
</dbReference>
<evidence type="ECO:0000256" key="2">
    <source>
        <dbReference type="ARBA" id="ARBA00023136"/>
    </source>
</evidence>
<evidence type="ECO:0000256" key="3">
    <source>
        <dbReference type="ARBA" id="ARBA00023237"/>
    </source>
</evidence>
<dbReference type="PRINTS" id="PR01021">
    <property type="entry name" value="OMPADOMAIN"/>
</dbReference>
<dbReference type="CDD" id="cd07185">
    <property type="entry name" value="OmpA_C-like"/>
    <property type="match status" value="1"/>
</dbReference>
<dbReference type="RefSeq" id="WP_133585471.1">
    <property type="nucleotide sequence ID" value="NZ_SNYV01000015.1"/>
</dbReference>
<dbReference type="PANTHER" id="PTHR30329:SF21">
    <property type="entry name" value="LIPOPROTEIN YIAD-RELATED"/>
    <property type="match status" value="1"/>
</dbReference>
<feature type="signal peptide" evidence="5">
    <location>
        <begin position="1"/>
        <end position="19"/>
    </location>
</feature>
<evidence type="ECO:0000313" key="8">
    <source>
        <dbReference type="Proteomes" id="UP000295292"/>
    </source>
</evidence>
<dbReference type="InterPro" id="IPR036737">
    <property type="entry name" value="OmpA-like_sf"/>
</dbReference>
<gene>
    <name evidence="7" type="ORF">CLV99_3264</name>
</gene>
<keyword evidence="8" id="KW-1185">Reference proteome</keyword>
<keyword evidence="2 4" id="KW-0472">Membrane</keyword>
<name>A0A4R6WLC4_9SPHI</name>
<feature type="chain" id="PRO_5020414390" evidence="5">
    <location>
        <begin position="20"/>
        <end position="588"/>
    </location>
</feature>
<comment type="subcellular location">
    <subcellularLocation>
        <location evidence="1">Cell outer membrane</location>
    </subcellularLocation>
</comment>
<dbReference type="AlphaFoldDB" id="A0A4R6WLC4"/>
<evidence type="ECO:0000256" key="1">
    <source>
        <dbReference type="ARBA" id="ARBA00004442"/>
    </source>
</evidence>
<keyword evidence="3" id="KW-0998">Cell outer membrane</keyword>
<dbReference type="InterPro" id="IPR006664">
    <property type="entry name" value="OMP_bac"/>
</dbReference>